<proteinExistence type="predicted"/>
<name>A0A7H9HX15_9SACH</name>
<feature type="region of interest" description="Disordered" evidence="1">
    <location>
        <begin position="1217"/>
        <end position="1236"/>
    </location>
</feature>
<feature type="compositionally biased region" description="Polar residues" evidence="1">
    <location>
        <begin position="116"/>
        <end position="127"/>
    </location>
</feature>
<feature type="region of interest" description="Disordered" evidence="1">
    <location>
        <begin position="286"/>
        <end position="375"/>
    </location>
</feature>
<feature type="compositionally biased region" description="Polar residues" evidence="1">
    <location>
        <begin position="236"/>
        <end position="250"/>
    </location>
</feature>
<feature type="region of interest" description="Disordered" evidence="1">
    <location>
        <begin position="388"/>
        <end position="414"/>
    </location>
</feature>
<reference evidence="2 3" key="1">
    <citation type="submission" date="2020-06" db="EMBL/GenBank/DDBJ databases">
        <title>The yeast mating-type switching endonuclease HO is a domesticated member of an unorthodox homing genetic element family.</title>
        <authorList>
            <person name="Coughlan A.Y."/>
            <person name="Lombardi L."/>
            <person name="Braun-Galleani S."/>
            <person name="Martos A.R."/>
            <person name="Galeote V."/>
            <person name="Bigey F."/>
            <person name="Dequin S."/>
            <person name="Byrne K.P."/>
            <person name="Wolfe K.H."/>
        </authorList>
    </citation>
    <scope>NUCLEOTIDE SEQUENCE [LARGE SCALE GENOMIC DNA]</scope>
    <source>
        <strain evidence="2 3">CBS2947</strain>
    </source>
</reference>
<feature type="compositionally biased region" description="Polar residues" evidence="1">
    <location>
        <begin position="168"/>
        <end position="194"/>
    </location>
</feature>
<dbReference type="SUPFAM" id="SSF52047">
    <property type="entry name" value="RNI-like"/>
    <property type="match status" value="1"/>
</dbReference>
<sequence>MSMEDPQKLLNEHQVGSLDVDWLIGARNLDTNQPIVAERSVSKLSRSRSGSIESGDPVSDIPTVKVVRRDNNGEGDNRKTSRGSTLTELTATSGINAATGSFDSDDSTSELRRTKSLSSASGSNHANGTRRRGSSISESEFRHQSHNGERKMGFFKSLFSRKNKSKSESSPIIGNNNTKLSNRSFSRRSSTVETTDSRLPFIREDEDNEQGAPLVRSKTASTVLDEHSSHYHRHNSQSGSAFKESVTSAKMNAKNDDGRDPRLMEFLEYYKSKGYSVSAFNERSSISKNNQNGFSSPSKAASFSIDDNLDETKDEKPKAKKYDAKGRPIPPHPKRSKLPPALKISREKSRSNSSSDSDSDSASASSSTTTPSSSHKFGAFLKKVTSYGGTNVSSADTTREELASERRESTAEKRTGFFDPGRAEVVPGLECMKELKHVSFATNTYFNDPPQQICSKHPRQGEVEVKPDGSVVIHRLTPEERRKVMENASSGVVVGGTGQLRLLIEQDDNARQSNDVRKQEQMAPKASSPNRSQAEREKQEREDEPAATETVASSSGGELRRTPTNNEEDVKVSNIASRVKIDKPMVSRRATGTNSQTSLSSMVSQESVISQEILPPKNAKIPHDVVYTRCCHLREILPIPATMKQLKKGSTDPIPLLQLRNPRPSMVEIWSFSDFLSIAPVLCVSLDGVTLSVDMFRVILSALVNKKGFEKLSLRNTSLDHEGWKILCYYVSKATSLTALDLTMVPVIKTNVQKPSKSSLKNNIVRMECDLQSRKEMNWNLLAASIAKRGGLEEIIISGAQMPQDQFENFIEVACIATQRLGLAYNCLTKEQCDILAKWILQSKVTGLDVGFNDLKGKLSAFSNAVLDKIHNKGEKNVLKYISLNCAGLEVGPGESSENNEVLRLLSVLCYCENLKFLDLSNNPKMFPNCLSTLVKCLPVFVNLVRLHLDYEGLESTAVVMLAEMFPLCTRLNYLSMLGTKFDLASCKALAEAVRKSSSLITLDIDYTYMPSSIKEKLSLYSIRNVESELNKVKTNDGKTNSSKGLDVKDNLSNLQEELSLLLTDSSKDEKSYDKLVESYIEKVTAARKKIKKVVKDLFDIRVKGQLSTEGKETLIRLCFIDASFEKGIKLLQERHLASGARKDDKESHDKSTHMLPNLCEADQFIKSRYLEPSDASLVPTSTVLYSSSFNQSGHSALLPFGRPDVEEFNPHADDTVELRDEDESSSRRVSYQTQEEGKVFKKSDLMMKNADRFASNGELPIDKDLLGRAAESLDTDQIKELLLKTNVSTVVDVIDELHNQGYHLHDIFKKHDGAHAKLVALSPQPSPTDGISAPNGQSSSAHQDLIESLEPETHKDEKKAIDAAYDQVLDSIQKERKSE</sequence>
<feature type="region of interest" description="Disordered" evidence="1">
    <location>
        <begin position="507"/>
        <end position="571"/>
    </location>
</feature>
<keyword evidence="3" id="KW-1185">Reference proteome</keyword>
<evidence type="ECO:0000256" key="1">
    <source>
        <dbReference type="SAM" id="MobiDB-lite"/>
    </source>
</evidence>
<feature type="compositionally biased region" description="Basic and acidic residues" evidence="1">
    <location>
        <begin position="397"/>
        <end position="414"/>
    </location>
</feature>
<accession>A0A7H9HX15</accession>
<feature type="compositionally biased region" description="Basic and acidic residues" evidence="1">
    <location>
        <begin position="310"/>
        <end position="326"/>
    </location>
</feature>
<gene>
    <name evidence="2" type="ORF">HG537_0E03800</name>
</gene>
<evidence type="ECO:0008006" key="4">
    <source>
        <dbReference type="Google" id="ProtNLM"/>
    </source>
</evidence>
<feature type="region of interest" description="Disordered" evidence="1">
    <location>
        <begin position="1323"/>
        <end position="1358"/>
    </location>
</feature>
<dbReference type="Proteomes" id="UP000510647">
    <property type="component" value="Chromosome 5"/>
</dbReference>
<feature type="compositionally biased region" description="Basic and acidic residues" evidence="1">
    <location>
        <begin position="139"/>
        <end position="152"/>
    </location>
</feature>
<feature type="compositionally biased region" description="Polar residues" evidence="1">
    <location>
        <begin position="286"/>
        <end position="301"/>
    </location>
</feature>
<protein>
    <recommendedName>
        <fullName evidence="4">RNI-like protein</fullName>
    </recommendedName>
</protein>
<feature type="compositionally biased region" description="Basic and acidic residues" evidence="1">
    <location>
        <begin position="508"/>
        <end position="520"/>
    </location>
</feature>
<dbReference type="EMBL" id="CP059271">
    <property type="protein sequence ID" value="QLQ81025.1"/>
    <property type="molecule type" value="Genomic_DNA"/>
</dbReference>
<dbReference type="OrthoDB" id="8436363at2759"/>
<evidence type="ECO:0000313" key="3">
    <source>
        <dbReference type="Proteomes" id="UP000510647"/>
    </source>
</evidence>
<feature type="compositionally biased region" description="Low complexity" evidence="1">
    <location>
        <begin position="42"/>
        <end position="54"/>
    </location>
</feature>
<dbReference type="Gene3D" id="3.80.10.10">
    <property type="entry name" value="Ribonuclease Inhibitor"/>
    <property type="match status" value="1"/>
</dbReference>
<feature type="region of interest" description="Disordered" evidence="1">
    <location>
        <begin position="40"/>
        <end position="261"/>
    </location>
</feature>
<dbReference type="InterPro" id="IPR032675">
    <property type="entry name" value="LRR_dom_sf"/>
</dbReference>
<feature type="compositionally biased region" description="Low complexity" evidence="1">
    <location>
        <begin position="351"/>
        <end position="374"/>
    </location>
</feature>
<organism evidence="2 3">
    <name type="scientific">Torulaspora globosa</name>
    <dbReference type="NCBI Taxonomy" id="48254"/>
    <lineage>
        <taxon>Eukaryota</taxon>
        <taxon>Fungi</taxon>
        <taxon>Dikarya</taxon>
        <taxon>Ascomycota</taxon>
        <taxon>Saccharomycotina</taxon>
        <taxon>Saccharomycetes</taxon>
        <taxon>Saccharomycetales</taxon>
        <taxon>Saccharomycetaceae</taxon>
        <taxon>Torulaspora</taxon>
    </lineage>
</organism>
<feature type="compositionally biased region" description="Basic and acidic residues" evidence="1">
    <location>
        <begin position="67"/>
        <end position="79"/>
    </location>
</feature>
<evidence type="ECO:0000313" key="2">
    <source>
        <dbReference type="EMBL" id="QLQ81025.1"/>
    </source>
</evidence>
<feature type="compositionally biased region" description="Polar residues" evidence="1">
    <location>
        <begin position="82"/>
        <end position="102"/>
    </location>
</feature>